<accession>A0A8J3IQX8</accession>
<organism evidence="2 3">
    <name type="scientific">Reticulibacter mediterranei</name>
    <dbReference type="NCBI Taxonomy" id="2778369"/>
    <lineage>
        <taxon>Bacteria</taxon>
        <taxon>Bacillati</taxon>
        <taxon>Chloroflexota</taxon>
        <taxon>Ktedonobacteria</taxon>
        <taxon>Ktedonobacterales</taxon>
        <taxon>Reticulibacteraceae</taxon>
        <taxon>Reticulibacter</taxon>
    </lineage>
</organism>
<gene>
    <name evidence="2" type="ORF">KSF_052980</name>
</gene>
<evidence type="ECO:0000313" key="3">
    <source>
        <dbReference type="Proteomes" id="UP000597444"/>
    </source>
</evidence>
<protein>
    <submittedName>
        <fullName evidence="2">Uncharacterized protein</fullName>
    </submittedName>
</protein>
<feature type="region of interest" description="Disordered" evidence="1">
    <location>
        <begin position="41"/>
        <end position="71"/>
    </location>
</feature>
<sequence length="102" mass="11068">MQSKPSQHNKQLGEPALSSARMQAIREAARRVTLELLQQQATQTPIAQAQEPASNDGQTVEASPTQGTVEMPKNRLLAAIQPVLEVVADSTLRQNDPDSLQL</sequence>
<dbReference type="AlphaFoldDB" id="A0A8J3IQX8"/>
<proteinExistence type="predicted"/>
<comment type="caution">
    <text evidence="2">The sequence shown here is derived from an EMBL/GenBank/DDBJ whole genome shotgun (WGS) entry which is preliminary data.</text>
</comment>
<evidence type="ECO:0000313" key="2">
    <source>
        <dbReference type="EMBL" id="GHO95250.1"/>
    </source>
</evidence>
<dbReference type="EMBL" id="BNJK01000001">
    <property type="protein sequence ID" value="GHO95250.1"/>
    <property type="molecule type" value="Genomic_DNA"/>
</dbReference>
<name>A0A8J3IQX8_9CHLR</name>
<dbReference type="Proteomes" id="UP000597444">
    <property type="component" value="Unassembled WGS sequence"/>
</dbReference>
<dbReference type="RefSeq" id="WP_220205940.1">
    <property type="nucleotide sequence ID" value="NZ_BNJK01000001.1"/>
</dbReference>
<reference evidence="2" key="1">
    <citation type="submission" date="2020-10" db="EMBL/GenBank/DDBJ databases">
        <title>Taxonomic study of unclassified bacteria belonging to the class Ktedonobacteria.</title>
        <authorList>
            <person name="Yabe S."/>
            <person name="Wang C.M."/>
            <person name="Zheng Y."/>
            <person name="Sakai Y."/>
            <person name="Cavaletti L."/>
            <person name="Monciardini P."/>
            <person name="Donadio S."/>
        </authorList>
    </citation>
    <scope>NUCLEOTIDE SEQUENCE</scope>
    <source>
        <strain evidence="2">ID150040</strain>
    </source>
</reference>
<evidence type="ECO:0000256" key="1">
    <source>
        <dbReference type="SAM" id="MobiDB-lite"/>
    </source>
</evidence>
<keyword evidence="3" id="KW-1185">Reference proteome</keyword>
<feature type="compositionally biased region" description="Polar residues" evidence="1">
    <location>
        <begin position="55"/>
        <end position="68"/>
    </location>
</feature>
<feature type="compositionally biased region" description="Low complexity" evidence="1">
    <location>
        <begin position="41"/>
        <end position="53"/>
    </location>
</feature>